<sequence length="160" mass="18141">MSDKSTFIWPGYSNRTDPHALVRKCEKISFGLEDFICEVRGDRGFREAIVDCYKCQDAYVHCYCFYDKSKIWVEHVLWACGDCEPFNPDEHLPEEEPPTYYQAAEAEQGVTQKLRQREDHLDKQNDGNKGGNSANFPPVDSPTGGTEPGQSSGIQKKKGK</sequence>
<dbReference type="EMBL" id="JAKOGI010000231">
    <property type="protein sequence ID" value="KAJ8439063.1"/>
    <property type="molecule type" value="Genomic_DNA"/>
</dbReference>
<reference evidence="2" key="1">
    <citation type="submission" date="2022-04" db="EMBL/GenBank/DDBJ databases">
        <title>Carnegiea gigantea Genome sequencing and assembly v2.</title>
        <authorList>
            <person name="Copetti D."/>
            <person name="Sanderson M.J."/>
            <person name="Burquez A."/>
            <person name="Wojciechowski M.F."/>
        </authorList>
    </citation>
    <scope>NUCLEOTIDE SEQUENCE</scope>
    <source>
        <strain evidence="2">SGP5-SGP5p</strain>
        <tissue evidence="2">Aerial part</tissue>
    </source>
</reference>
<protein>
    <submittedName>
        <fullName evidence="2">Uncharacterized protein</fullName>
    </submittedName>
</protein>
<evidence type="ECO:0000313" key="3">
    <source>
        <dbReference type="Proteomes" id="UP001153076"/>
    </source>
</evidence>
<organism evidence="2 3">
    <name type="scientific">Carnegiea gigantea</name>
    <dbReference type="NCBI Taxonomy" id="171969"/>
    <lineage>
        <taxon>Eukaryota</taxon>
        <taxon>Viridiplantae</taxon>
        <taxon>Streptophyta</taxon>
        <taxon>Embryophyta</taxon>
        <taxon>Tracheophyta</taxon>
        <taxon>Spermatophyta</taxon>
        <taxon>Magnoliopsida</taxon>
        <taxon>eudicotyledons</taxon>
        <taxon>Gunneridae</taxon>
        <taxon>Pentapetalae</taxon>
        <taxon>Caryophyllales</taxon>
        <taxon>Cactineae</taxon>
        <taxon>Cactaceae</taxon>
        <taxon>Cactoideae</taxon>
        <taxon>Echinocereeae</taxon>
        <taxon>Carnegiea</taxon>
    </lineage>
</organism>
<proteinExistence type="predicted"/>
<keyword evidence="3" id="KW-1185">Reference proteome</keyword>
<dbReference type="AlphaFoldDB" id="A0A9Q1QE81"/>
<accession>A0A9Q1QE81</accession>
<dbReference type="Proteomes" id="UP001153076">
    <property type="component" value="Unassembled WGS sequence"/>
</dbReference>
<feature type="region of interest" description="Disordered" evidence="1">
    <location>
        <begin position="88"/>
        <end position="160"/>
    </location>
</feature>
<feature type="compositionally biased region" description="Basic and acidic residues" evidence="1">
    <location>
        <begin position="115"/>
        <end position="126"/>
    </location>
</feature>
<evidence type="ECO:0000313" key="2">
    <source>
        <dbReference type="EMBL" id="KAJ8439063.1"/>
    </source>
</evidence>
<name>A0A9Q1QE81_9CARY</name>
<comment type="caution">
    <text evidence="2">The sequence shown here is derived from an EMBL/GenBank/DDBJ whole genome shotgun (WGS) entry which is preliminary data.</text>
</comment>
<gene>
    <name evidence="2" type="ORF">Cgig2_018457</name>
</gene>
<evidence type="ECO:0000256" key="1">
    <source>
        <dbReference type="SAM" id="MobiDB-lite"/>
    </source>
</evidence>